<name>A0A934KG87_9BACT</name>
<proteinExistence type="predicted"/>
<dbReference type="CDD" id="cd22231">
    <property type="entry name" value="RHH_NikR_HicB-like"/>
    <property type="match status" value="1"/>
</dbReference>
<reference evidence="2 3" key="1">
    <citation type="submission" date="2020-10" db="EMBL/GenBank/DDBJ databases">
        <title>Ca. Dormibacterota MAGs.</title>
        <authorList>
            <person name="Montgomery K."/>
        </authorList>
    </citation>
    <scope>NUCLEOTIDE SEQUENCE [LARGE SCALE GENOMIC DNA]</scope>
    <source>
        <strain evidence="2">Mitchell_Peninsula_5</strain>
    </source>
</reference>
<feature type="compositionally biased region" description="Basic and acidic residues" evidence="1">
    <location>
        <begin position="60"/>
        <end position="71"/>
    </location>
</feature>
<dbReference type="GO" id="GO:0006355">
    <property type="term" value="P:regulation of DNA-templated transcription"/>
    <property type="evidence" value="ECO:0007669"/>
    <property type="project" value="InterPro"/>
</dbReference>
<gene>
    <name evidence="2" type="ORF">JF887_01700</name>
</gene>
<dbReference type="EMBL" id="JAEKNN010000008">
    <property type="protein sequence ID" value="MBJ7608131.1"/>
    <property type="molecule type" value="Genomic_DNA"/>
</dbReference>
<feature type="region of interest" description="Disordered" evidence="1">
    <location>
        <begin position="60"/>
        <end position="80"/>
    </location>
</feature>
<dbReference type="Gene3D" id="1.10.1220.10">
    <property type="entry name" value="Met repressor-like"/>
    <property type="match status" value="1"/>
</dbReference>
<evidence type="ECO:0000313" key="3">
    <source>
        <dbReference type="Proteomes" id="UP000614410"/>
    </source>
</evidence>
<sequence>MKLSVSLDDLLVRDVDAYVEAHAGLDRSKVVDEALRLWSAAQQRAAMELQFADADDVPADEHAAWRQTRREAARRRVART</sequence>
<comment type="caution">
    <text evidence="2">The sequence shown here is derived from an EMBL/GenBank/DDBJ whole genome shotgun (WGS) entry which is preliminary data.</text>
</comment>
<protein>
    <submittedName>
        <fullName evidence="2">Antitoxin</fullName>
    </submittedName>
</protein>
<accession>A0A934KG87</accession>
<dbReference type="InterPro" id="IPR013321">
    <property type="entry name" value="Arc_rbn_hlx_hlx"/>
</dbReference>
<dbReference type="Proteomes" id="UP000614410">
    <property type="component" value="Unassembled WGS sequence"/>
</dbReference>
<evidence type="ECO:0000256" key="1">
    <source>
        <dbReference type="SAM" id="MobiDB-lite"/>
    </source>
</evidence>
<dbReference type="AlphaFoldDB" id="A0A934KG87"/>
<evidence type="ECO:0000313" key="2">
    <source>
        <dbReference type="EMBL" id="MBJ7608131.1"/>
    </source>
</evidence>
<organism evidence="2 3">
    <name type="scientific">Candidatus Amunia macphersoniae</name>
    <dbReference type="NCBI Taxonomy" id="3127014"/>
    <lineage>
        <taxon>Bacteria</taxon>
        <taxon>Bacillati</taxon>
        <taxon>Candidatus Dormiibacterota</taxon>
        <taxon>Candidatus Dormibacteria</taxon>
        <taxon>Candidatus Aeolococcales</taxon>
        <taxon>Candidatus Aeolococcaceae</taxon>
        <taxon>Candidatus Amunia</taxon>
    </lineage>
</organism>